<feature type="region of interest" description="Disordered" evidence="1">
    <location>
        <begin position="40"/>
        <end position="59"/>
    </location>
</feature>
<feature type="domain" description="Molybdopterin-guanine dinucleotide biosynthesis protein B (MobB)" evidence="2">
    <location>
        <begin position="9"/>
        <end position="129"/>
    </location>
</feature>
<dbReference type="HOGENOM" id="CLU_068199_1_0_9"/>
<dbReference type="Pfam" id="PF03205">
    <property type="entry name" value="MobB"/>
    <property type="match status" value="1"/>
</dbReference>
<organism evidence="3">
    <name type="scientific">Metalysinibacillus saudimassiliensis</name>
    <dbReference type="NCBI Taxonomy" id="1461583"/>
    <lineage>
        <taxon>Bacteria</taxon>
        <taxon>Bacillati</taxon>
        <taxon>Bacillota</taxon>
        <taxon>Bacilli</taxon>
        <taxon>Bacillales</taxon>
        <taxon>Caryophanaceae</taxon>
        <taxon>Metalysinibacillus</taxon>
    </lineage>
</organism>
<dbReference type="Gene3D" id="3.40.50.300">
    <property type="entry name" value="P-loop containing nucleotide triphosphate hydrolases"/>
    <property type="match status" value="1"/>
</dbReference>
<name>A0A078M5I1_9BACL</name>
<dbReference type="PANTHER" id="PTHR40072">
    <property type="entry name" value="MOLYBDOPTERIN-GUANINE DINUCLEOTIDE BIOSYNTHESIS ADAPTER PROTEIN-RELATED"/>
    <property type="match status" value="1"/>
</dbReference>
<dbReference type="PANTHER" id="PTHR40072:SF1">
    <property type="entry name" value="MOLYBDOPTERIN-GUANINE DINUCLEOTIDE BIOSYNTHESIS ADAPTER PROTEIN"/>
    <property type="match status" value="1"/>
</dbReference>
<evidence type="ECO:0000256" key="1">
    <source>
        <dbReference type="SAM" id="MobiDB-lite"/>
    </source>
</evidence>
<reference evidence="3" key="1">
    <citation type="submission" date="2014-07" db="EMBL/GenBank/DDBJ databases">
        <authorList>
            <person name="Urmite Genomes Urmite Genomes"/>
        </authorList>
    </citation>
    <scope>NUCLEOTIDE SEQUENCE</scope>
    <source>
        <strain evidence="3">13S34_air</strain>
    </source>
</reference>
<dbReference type="InterPro" id="IPR004435">
    <property type="entry name" value="MobB_dom"/>
</dbReference>
<dbReference type="GO" id="GO:0006777">
    <property type="term" value="P:Mo-molybdopterin cofactor biosynthetic process"/>
    <property type="evidence" value="ECO:0007669"/>
    <property type="project" value="InterPro"/>
</dbReference>
<dbReference type="InterPro" id="IPR052539">
    <property type="entry name" value="MGD_biosynthesis_adapter"/>
</dbReference>
<protein>
    <submittedName>
        <fullName evidence="3">Molybdopterin-guanine dinucleotide biosynthesis adapter protein</fullName>
    </submittedName>
</protein>
<dbReference type="PATRIC" id="fig|1461583.4.peg.889"/>
<dbReference type="GO" id="GO:0005525">
    <property type="term" value="F:GTP binding"/>
    <property type="evidence" value="ECO:0007669"/>
    <property type="project" value="InterPro"/>
</dbReference>
<gene>
    <name evidence="3" type="primary">mobB</name>
    <name evidence="3" type="ORF">BN1050_00928</name>
</gene>
<sequence length="173" mass="19032">MAVGQHQKILQVVGYQNSGKTTITRQLIADATASGLRIGSIKHHGHGGKPDAPSNKDSTLHEQAGAVVSAVEGGGALRLSIEDNSWELTKILTLYQSFALDFILIEGYKQAPYPKIVLLRSDKDAALLTLSNIHCILYWEGTTIHQQLNVPSFSLTEHAQYQPFLLQEMRNLL</sequence>
<proteinExistence type="predicted"/>
<evidence type="ECO:0000259" key="2">
    <source>
        <dbReference type="Pfam" id="PF03205"/>
    </source>
</evidence>
<accession>A0A078M5I1</accession>
<dbReference type="CDD" id="cd03116">
    <property type="entry name" value="MobB"/>
    <property type="match status" value="1"/>
</dbReference>
<dbReference type="AlphaFoldDB" id="A0A078M5I1"/>
<dbReference type="SUPFAM" id="SSF52540">
    <property type="entry name" value="P-loop containing nucleoside triphosphate hydrolases"/>
    <property type="match status" value="1"/>
</dbReference>
<dbReference type="InterPro" id="IPR027417">
    <property type="entry name" value="P-loop_NTPase"/>
</dbReference>
<dbReference type="EMBL" id="LN483074">
    <property type="protein sequence ID" value="CEA01499.1"/>
    <property type="molecule type" value="Genomic_DNA"/>
</dbReference>
<dbReference type="NCBIfam" id="TIGR00176">
    <property type="entry name" value="mobB"/>
    <property type="match status" value="1"/>
</dbReference>
<evidence type="ECO:0000313" key="3">
    <source>
        <dbReference type="EMBL" id="CEA01499.1"/>
    </source>
</evidence>